<organism evidence="1 2">
    <name type="scientific">Mollisia scopiformis</name>
    <name type="common">Conifer needle endophyte fungus</name>
    <name type="synonym">Phialocephala scopiformis</name>
    <dbReference type="NCBI Taxonomy" id="149040"/>
    <lineage>
        <taxon>Eukaryota</taxon>
        <taxon>Fungi</taxon>
        <taxon>Dikarya</taxon>
        <taxon>Ascomycota</taxon>
        <taxon>Pezizomycotina</taxon>
        <taxon>Leotiomycetes</taxon>
        <taxon>Helotiales</taxon>
        <taxon>Mollisiaceae</taxon>
        <taxon>Mollisia</taxon>
    </lineage>
</organism>
<dbReference type="Proteomes" id="UP000070700">
    <property type="component" value="Unassembled WGS sequence"/>
</dbReference>
<dbReference type="KEGG" id="psco:LY89DRAFT_181803"/>
<proteinExistence type="predicted"/>
<reference evidence="1 2" key="1">
    <citation type="submission" date="2015-10" db="EMBL/GenBank/DDBJ databases">
        <title>Full genome of DAOMC 229536 Phialocephala scopiformis, a fungal endophyte of spruce producing the potent anti-insectan compound rugulosin.</title>
        <authorList>
            <consortium name="DOE Joint Genome Institute"/>
            <person name="Walker A.K."/>
            <person name="Frasz S.L."/>
            <person name="Seifert K.A."/>
            <person name="Miller J.D."/>
            <person name="Mondo S.J."/>
            <person name="Labutti K."/>
            <person name="Lipzen A."/>
            <person name="Dockter R."/>
            <person name="Kennedy M."/>
            <person name="Grigoriev I.V."/>
            <person name="Spatafora J.W."/>
        </authorList>
    </citation>
    <scope>NUCLEOTIDE SEQUENCE [LARGE SCALE GENOMIC DNA]</scope>
    <source>
        <strain evidence="1 2">CBS 120377</strain>
    </source>
</reference>
<protein>
    <submittedName>
        <fullName evidence="1">Uncharacterized protein</fullName>
    </submittedName>
</protein>
<dbReference type="GeneID" id="28815343"/>
<dbReference type="InParanoid" id="A0A194XUN3"/>
<evidence type="ECO:0000313" key="2">
    <source>
        <dbReference type="Proteomes" id="UP000070700"/>
    </source>
</evidence>
<dbReference type="EMBL" id="KQ947405">
    <property type="protein sequence ID" value="KUJ23417.1"/>
    <property type="molecule type" value="Genomic_DNA"/>
</dbReference>
<sequence length="153" mass="17755">MALGYASFHWSRSIHIRCAPAQNATSLRYHSLKETPPLYRRRSDRSTSHADKSFSNQIHQLHPNWFRQRMLLYNVATITNHFGTDSPKDVFSASRTWRLVPYYLWHMVLPAGFSLPEPHDCRYVAAFCASKAYVLYISAKVRYSRSCLTMPAV</sequence>
<dbReference type="AlphaFoldDB" id="A0A194XUN3"/>
<name>A0A194XUN3_MOLSC</name>
<keyword evidence="2" id="KW-1185">Reference proteome</keyword>
<dbReference type="RefSeq" id="XP_018077772.1">
    <property type="nucleotide sequence ID" value="XM_018205617.1"/>
</dbReference>
<evidence type="ECO:0000313" key="1">
    <source>
        <dbReference type="EMBL" id="KUJ23417.1"/>
    </source>
</evidence>
<gene>
    <name evidence="1" type="ORF">LY89DRAFT_181803</name>
</gene>
<accession>A0A194XUN3</accession>